<dbReference type="Proteomes" id="UP000757604">
    <property type="component" value="Unassembled WGS sequence"/>
</dbReference>
<gene>
    <name evidence="1" type="ORF">JNB71_15775</name>
</gene>
<proteinExistence type="predicted"/>
<dbReference type="EMBL" id="JAEUAO010000003">
    <property type="protein sequence ID" value="MBW9064769.1"/>
    <property type="molecule type" value="Genomic_DNA"/>
</dbReference>
<comment type="caution">
    <text evidence="1">The sequence shown here is derived from an EMBL/GenBank/DDBJ whole genome shotgun (WGS) entry which is preliminary data.</text>
</comment>
<reference evidence="1 2" key="1">
    <citation type="journal article" date="2021" name="MBio">
        <title>Poor Competitiveness of Bradyrhizobium in Pigeon Pea Root Colonization in Indian Soils.</title>
        <authorList>
            <person name="Chalasani D."/>
            <person name="Basu A."/>
            <person name="Pullabhotla S.V.S.R.N."/>
            <person name="Jorrin B."/>
            <person name="Neal A.L."/>
            <person name="Poole P.S."/>
            <person name="Podile A.R."/>
            <person name="Tkacz A."/>
        </authorList>
    </citation>
    <scope>NUCLEOTIDE SEQUENCE [LARGE SCALE GENOMIC DNA]</scope>
    <source>
        <strain evidence="1 2">HU44</strain>
    </source>
</reference>
<dbReference type="RefSeq" id="WP_220372731.1">
    <property type="nucleotide sequence ID" value="NZ_JAEUAO010000003.1"/>
</dbReference>
<sequence length="149" mass="16557">MATLRIYDLKQNFLAIDLRDLLRLLAPWSLQANWIVSTVKSSKPGHEWFEATGEGGEQLEALAQDNARLSGSDLAALAENTRQVIWGEFVGSGPTQSDKTWVIIRAVDSTFYEIDTDDKAVLSKISSTYKDVRTGEAPITSWLVARPDE</sequence>
<protein>
    <submittedName>
        <fullName evidence="1">Uncharacterized protein</fullName>
    </submittedName>
</protein>
<accession>A0ABS7HEA0</accession>
<evidence type="ECO:0000313" key="2">
    <source>
        <dbReference type="Proteomes" id="UP000757604"/>
    </source>
</evidence>
<keyword evidence="2" id="KW-1185">Reference proteome</keyword>
<evidence type="ECO:0000313" key="1">
    <source>
        <dbReference type="EMBL" id="MBW9064769.1"/>
    </source>
</evidence>
<name>A0ABS7HEA0_9HYPH</name>
<organism evidence="1 2">
    <name type="scientific">Rhizobium herbae</name>
    <dbReference type="NCBI Taxonomy" id="508661"/>
    <lineage>
        <taxon>Bacteria</taxon>
        <taxon>Pseudomonadati</taxon>
        <taxon>Pseudomonadota</taxon>
        <taxon>Alphaproteobacteria</taxon>
        <taxon>Hyphomicrobiales</taxon>
        <taxon>Rhizobiaceae</taxon>
        <taxon>Rhizobium/Agrobacterium group</taxon>
        <taxon>Rhizobium</taxon>
    </lineage>
</organism>